<evidence type="ECO:0000313" key="2">
    <source>
        <dbReference type="EMBL" id="JAS30118.1"/>
    </source>
</evidence>
<dbReference type="AlphaFoldDB" id="A0A1B6DWR3"/>
<feature type="non-terminal residue" evidence="2">
    <location>
        <position position="1"/>
    </location>
</feature>
<feature type="compositionally biased region" description="Polar residues" evidence="1">
    <location>
        <begin position="1"/>
        <end position="25"/>
    </location>
</feature>
<name>A0A1B6DWR3_9HEMI</name>
<dbReference type="EMBL" id="GEDC01007180">
    <property type="protein sequence ID" value="JAS30118.1"/>
    <property type="molecule type" value="Transcribed_RNA"/>
</dbReference>
<accession>A0A1B6DWR3</accession>
<feature type="compositionally biased region" description="Basic residues" evidence="1">
    <location>
        <begin position="33"/>
        <end position="56"/>
    </location>
</feature>
<organism evidence="2">
    <name type="scientific">Clastoptera arizonana</name>
    <name type="common">Arizona spittle bug</name>
    <dbReference type="NCBI Taxonomy" id="38151"/>
    <lineage>
        <taxon>Eukaryota</taxon>
        <taxon>Metazoa</taxon>
        <taxon>Ecdysozoa</taxon>
        <taxon>Arthropoda</taxon>
        <taxon>Hexapoda</taxon>
        <taxon>Insecta</taxon>
        <taxon>Pterygota</taxon>
        <taxon>Neoptera</taxon>
        <taxon>Paraneoptera</taxon>
        <taxon>Hemiptera</taxon>
        <taxon>Auchenorrhyncha</taxon>
        <taxon>Cercopoidea</taxon>
        <taxon>Clastopteridae</taxon>
        <taxon>Clastoptera</taxon>
    </lineage>
</organism>
<proteinExistence type="predicted"/>
<protein>
    <submittedName>
        <fullName evidence="2">Uncharacterized protein</fullName>
    </submittedName>
</protein>
<feature type="region of interest" description="Disordered" evidence="1">
    <location>
        <begin position="1"/>
        <end position="87"/>
    </location>
</feature>
<gene>
    <name evidence="2" type="ORF">g.42502</name>
</gene>
<sequence length="108" mass="12416">QGIQETSGSVNANRQDNVDVNNAQTPVVEDRGRSRKKKRDFFGTIRRRLNRSKIRSKSMDPGEYDETQNSDALNRSISADRARDPSAHSTGIFRENYFIFHKLLTFLI</sequence>
<evidence type="ECO:0000256" key="1">
    <source>
        <dbReference type="SAM" id="MobiDB-lite"/>
    </source>
</evidence>
<reference evidence="2" key="1">
    <citation type="submission" date="2015-12" db="EMBL/GenBank/DDBJ databases">
        <title>De novo transcriptome assembly of four potential Pierce s Disease insect vectors from Arizona vineyards.</title>
        <authorList>
            <person name="Tassone E.E."/>
        </authorList>
    </citation>
    <scope>NUCLEOTIDE SEQUENCE</scope>
</reference>